<comment type="caution">
    <text evidence="1">The sequence shown here is derived from an EMBL/GenBank/DDBJ whole genome shotgun (WGS) entry which is preliminary data.</text>
</comment>
<dbReference type="Proteomes" id="UP000693970">
    <property type="component" value="Unassembled WGS sequence"/>
</dbReference>
<protein>
    <submittedName>
        <fullName evidence="1">Uncharacterized protein</fullName>
    </submittedName>
</protein>
<dbReference type="EMBL" id="JAGRRH010000001">
    <property type="protein sequence ID" value="KAG7374528.1"/>
    <property type="molecule type" value="Genomic_DNA"/>
</dbReference>
<proteinExistence type="predicted"/>
<dbReference type="AlphaFoldDB" id="A0A9K3M5G7"/>
<evidence type="ECO:0000313" key="2">
    <source>
        <dbReference type="Proteomes" id="UP000693970"/>
    </source>
</evidence>
<sequence>MKTFTISSPGLNHVWMCSKQQSGNAPGRHRSGWQHLILGQWSNGPNIEPCFSSSSSAAATWMLNPEIMDSHDSASSFDYYYGNTPTRKQETLPNMEKIRKQETDYAKKRSYGKLVLYSLKPKCSLQA</sequence>
<keyword evidence="2" id="KW-1185">Reference proteome</keyword>
<reference evidence="1" key="1">
    <citation type="journal article" date="2021" name="Sci. Rep.">
        <title>Diploid genomic architecture of Nitzschia inconspicua, an elite biomass production diatom.</title>
        <authorList>
            <person name="Oliver A."/>
            <person name="Podell S."/>
            <person name="Pinowska A."/>
            <person name="Traller J.C."/>
            <person name="Smith S.R."/>
            <person name="McClure R."/>
            <person name="Beliaev A."/>
            <person name="Bohutskyi P."/>
            <person name="Hill E.A."/>
            <person name="Rabines A."/>
            <person name="Zheng H."/>
            <person name="Allen L.Z."/>
            <person name="Kuo A."/>
            <person name="Grigoriev I.V."/>
            <person name="Allen A.E."/>
            <person name="Hazlebeck D."/>
            <person name="Allen E.E."/>
        </authorList>
    </citation>
    <scope>NUCLEOTIDE SEQUENCE</scope>
    <source>
        <strain evidence="1">Hildebrandi</strain>
    </source>
</reference>
<evidence type="ECO:0000313" key="1">
    <source>
        <dbReference type="EMBL" id="KAG7374528.1"/>
    </source>
</evidence>
<reference evidence="1" key="2">
    <citation type="submission" date="2021-04" db="EMBL/GenBank/DDBJ databases">
        <authorList>
            <person name="Podell S."/>
        </authorList>
    </citation>
    <scope>NUCLEOTIDE SEQUENCE</scope>
    <source>
        <strain evidence="1">Hildebrandi</strain>
    </source>
</reference>
<gene>
    <name evidence="1" type="ORF">IV203_013623</name>
</gene>
<name>A0A9K3M5G7_9STRA</name>
<accession>A0A9K3M5G7</accession>
<organism evidence="1 2">
    <name type="scientific">Nitzschia inconspicua</name>
    <dbReference type="NCBI Taxonomy" id="303405"/>
    <lineage>
        <taxon>Eukaryota</taxon>
        <taxon>Sar</taxon>
        <taxon>Stramenopiles</taxon>
        <taxon>Ochrophyta</taxon>
        <taxon>Bacillariophyta</taxon>
        <taxon>Bacillariophyceae</taxon>
        <taxon>Bacillariophycidae</taxon>
        <taxon>Bacillariales</taxon>
        <taxon>Bacillariaceae</taxon>
        <taxon>Nitzschia</taxon>
    </lineage>
</organism>